<accession>A0A061DF00</accession>
<dbReference type="Proteomes" id="UP000026915">
    <property type="component" value="Chromosome 1"/>
</dbReference>
<dbReference type="PANTHER" id="PTHR34427:SF5">
    <property type="entry name" value="DUF4283 DOMAIN-CONTAINING PROTEIN"/>
    <property type="match status" value="1"/>
</dbReference>
<evidence type="ECO:0000256" key="1">
    <source>
        <dbReference type="SAM" id="MobiDB-lite"/>
    </source>
</evidence>
<gene>
    <name evidence="2" type="ORF">TCM_000016</name>
</gene>
<keyword evidence="3" id="KW-1185">Reference proteome</keyword>
<dbReference type="PANTHER" id="PTHR34427">
    <property type="entry name" value="DUF4283 DOMAIN PROTEIN"/>
    <property type="match status" value="1"/>
</dbReference>
<sequence>MKYAFVRYRTVEELQRPIRNGQNAKLKGRHLLIKEAISPVIGDRRKEQGESLELQTGGASTQKSYKDVLASNGNRNLQMLLFPNRDHGNGEISRGLNVIVTFNETKDMDDGRKYLVWVQVEELPAHLLHQKMFEALGKSWGKFLQVDKATELKNTLDYALIKAEVNSKRMIPDYPQIMVNGKVIKIKAKIIGMETCGLGRKTLTTMEETAIKSTAELVAIGAEGWVTNMGGERSPSPTVEKCKSKSAV</sequence>
<feature type="region of interest" description="Disordered" evidence="1">
    <location>
        <begin position="229"/>
        <end position="248"/>
    </location>
</feature>
<evidence type="ECO:0000313" key="3">
    <source>
        <dbReference type="Proteomes" id="UP000026915"/>
    </source>
</evidence>
<dbReference type="AlphaFoldDB" id="A0A061DF00"/>
<dbReference type="EMBL" id="CM001879">
    <property type="protein sequence ID" value="EOX90589.1"/>
    <property type="molecule type" value="Genomic_DNA"/>
</dbReference>
<organism evidence="2 3">
    <name type="scientific">Theobroma cacao</name>
    <name type="common">Cacao</name>
    <name type="synonym">Cocoa</name>
    <dbReference type="NCBI Taxonomy" id="3641"/>
    <lineage>
        <taxon>Eukaryota</taxon>
        <taxon>Viridiplantae</taxon>
        <taxon>Streptophyta</taxon>
        <taxon>Embryophyta</taxon>
        <taxon>Tracheophyta</taxon>
        <taxon>Spermatophyta</taxon>
        <taxon>Magnoliopsida</taxon>
        <taxon>eudicotyledons</taxon>
        <taxon>Gunneridae</taxon>
        <taxon>Pentapetalae</taxon>
        <taxon>rosids</taxon>
        <taxon>malvids</taxon>
        <taxon>Malvales</taxon>
        <taxon>Malvaceae</taxon>
        <taxon>Byttnerioideae</taxon>
        <taxon>Theobroma</taxon>
    </lineage>
</organism>
<name>A0A061DF00_THECC</name>
<evidence type="ECO:0000313" key="2">
    <source>
        <dbReference type="EMBL" id="EOX90589.1"/>
    </source>
</evidence>
<dbReference type="InParanoid" id="A0A061DF00"/>
<proteinExistence type="predicted"/>
<dbReference type="Gramene" id="EOX90589">
    <property type="protein sequence ID" value="EOX90589"/>
    <property type="gene ID" value="TCM_000016"/>
</dbReference>
<dbReference type="HOGENOM" id="CLU_1121730_0_0_1"/>
<reference evidence="2 3" key="1">
    <citation type="journal article" date="2013" name="Genome Biol.">
        <title>The genome sequence of the most widely cultivated cacao type and its use to identify candidate genes regulating pod color.</title>
        <authorList>
            <person name="Motamayor J.C."/>
            <person name="Mockaitis K."/>
            <person name="Schmutz J."/>
            <person name="Haiminen N."/>
            <person name="Iii D.L."/>
            <person name="Cornejo O."/>
            <person name="Findley S.D."/>
            <person name="Zheng P."/>
            <person name="Utro F."/>
            <person name="Royaert S."/>
            <person name="Saski C."/>
            <person name="Jenkins J."/>
            <person name="Podicheti R."/>
            <person name="Zhao M."/>
            <person name="Scheffler B.E."/>
            <person name="Stack J.C."/>
            <person name="Feltus F.A."/>
            <person name="Mustiga G.M."/>
            <person name="Amores F."/>
            <person name="Phillips W."/>
            <person name="Marelli J.P."/>
            <person name="May G.D."/>
            <person name="Shapiro H."/>
            <person name="Ma J."/>
            <person name="Bustamante C.D."/>
            <person name="Schnell R.J."/>
            <person name="Main D."/>
            <person name="Gilbert D."/>
            <person name="Parida L."/>
            <person name="Kuhn D.N."/>
        </authorList>
    </citation>
    <scope>NUCLEOTIDE SEQUENCE [LARGE SCALE GENOMIC DNA]</scope>
    <source>
        <strain evidence="3">cv. Matina 1-6</strain>
    </source>
</reference>
<protein>
    <submittedName>
        <fullName evidence="2">Uncharacterized protein</fullName>
    </submittedName>
</protein>